<accession>A0A2Z5J9Q3</accession>
<feature type="compositionally biased region" description="Basic and acidic residues" evidence="1">
    <location>
        <begin position="12"/>
        <end position="22"/>
    </location>
</feature>
<proteinExistence type="predicted"/>
<feature type="region of interest" description="Disordered" evidence="1">
    <location>
        <begin position="1"/>
        <end position="23"/>
    </location>
</feature>
<evidence type="ECO:0000313" key="3">
    <source>
        <dbReference type="Proteomes" id="UP000252698"/>
    </source>
</evidence>
<name>A0A2Z5J9Q3_STRAR</name>
<organism evidence="2 3">
    <name type="scientific">Streptomyces atratus</name>
    <dbReference type="NCBI Taxonomy" id="1893"/>
    <lineage>
        <taxon>Bacteria</taxon>
        <taxon>Bacillati</taxon>
        <taxon>Actinomycetota</taxon>
        <taxon>Actinomycetes</taxon>
        <taxon>Kitasatosporales</taxon>
        <taxon>Streptomycetaceae</taxon>
        <taxon>Streptomyces</taxon>
    </lineage>
</organism>
<dbReference type="Proteomes" id="UP000252698">
    <property type="component" value="Chromosome"/>
</dbReference>
<dbReference type="RefSeq" id="WP_114243287.1">
    <property type="nucleotide sequence ID" value="NZ_CP027306.1"/>
</dbReference>
<dbReference type="AlphaFoldDB" id="A0A2Z5J9Q3"/>
<evidence type="ECO:0000313" key="2">
    <source>
        <dbReference type="EMBL" id="AXE76625.1"/>
    </source>
</evidence>
<dbReference type="GeneID" id="95518166"/>
<dbReference type="KEGG" id="sata:C5746_06565"/>
<protein>
    <submittedName>
        <fullName evidence="2">Uncharacterized protein</fullName>
    </submittedName>
</protein>
<evidence type="ECO:0000256" key="1">
    <source>
        <dbReference type="SAM" id="MobiDB-lite"/>
    </source>
</evidence>
<gene>
    <name evidence="2" type="ORF">C5746_06565</name>
</gene>
<reference evidence="2 3" key="1">
    <citation type="journal article" date="2018" name="Front. Microbiol.">
        <title>Genome Sequencing of Streptomyces atratus SCSIOZH16 and Activation Production of Nocardamine via Metabolic Engineering.</title>
        <authorList>
            <person name="Li Y."/>
            <person name="Zhang C."/>
            <person name="Liu C."/>
            <person name="Ju J."/>
            <person name="Ma J."/>
        </authorList>
    </citation>
    <scope>NUCLEOTIDE SEQUENCE [LARGE SCALE GENOMIC DNA]</scope>
    <source>
        <strain evidence="2 3">SCSIO_ZH16</strain>
    </source>
</reference>
<dbReference type="EMBL" id="CP027306">
    <property type="protein sequence ID" value="AXE76625.1"/>
    <property type="molecule type" value="Genomic_DNA"/>
</dbReference>
<sequence>MAVDPVDPMQSDPDRRGAEGGRELPTAFRGVGQILTDLNHHDGGPDAFWRLLERGTKVRSDYGSARPLTGDQELWEPLLHHGDLVVTGHLYVPTAIVVTGSLTVGGCLSDREDGSRIVVGGNLTARAVFSAGDLLVRGDLGADIVSCVCLDPRTTATGTVRARLVLEEDPGDRGAATVDAGIHLDYDTYRLGWDDREGLREQLRALLVDEVFTKDDDSDGDDELRLDRYELFDRLLAGKPVFHDDVR</sequence>